<organism evidence="1 2">
    <name type="scientific">[Phormidium ambiguum] IAM M-71</name>
    <dbReference type="NCBI Taxonomy" id="454136"/>
    <lineage>
        <taxon>Bacteria</taxon>
        <taxon>Bacillati</taxon>
        <taxon>Cyanobacteriota</taxon>
        <taxon>Cyanophyceae</taxon>
        <taxon>Oscillatoriophycideae</taxon>
        <taxon>Aerosakkonematales</taxon>
        <taxon>Aerosakkonemataceae</taxon>
        <taxon>Floridanema</taxon>
    </lineage>
</organism>
<dbReference type="RefSeq" id="WP_073594304.1">
    <property type="nucleotide sequence ID" value="NZ_MRCE01000013.1"/>
</dbReference>
<dbReference type="AlphaFoldDB" id="A0A1U7IIX2"/>
<sequence length="111" mass="12810">MKYFFLSDGWTYGRVWSSDGLWNDAAWRRKPHIQRLNVYFVQKTEVLWLYRVEDAILTVEVKPTDPDQIERAAGAIGQVVLKRLISADQVLERLSAAETVCEVKNIQSVVL</sequence>
<evidence type="ECO:0000313" key="1">
    <source>
        <dbReference type="EMBL" id="OKH37125.1"/>
    </source>
</evidence>
<dbReference type="Proteomes" id="UP000185860">
    <property type="component" value="Unassembled WGS sequence"/>
</dbReference>
<comment type="caution">
    <text evidence="1">The sequence shown here is derived from an EMBL/GenBank/DDBJ whole genome shotgun (WGS) entry which is preliminary data.</text>
</comment>
<reference evidence="1 2" key="1">
    <citation type="submission" date="2016-11" db="EMBL/GenBank/DDBJ databases">
        <title>Draft Genome Sequences of Nine Cyanobacterial Strains from Diverse Habitats.</title>
        <authorList>
            <person name="Zhu T."/>
            <person name="Hou S."/>
            <person name="Lu X."/>
            <person name="Hess W.R."/>
        </authorList>
    </citation>
    <scope>NUCLEOTIDE SEQUENCE [LARGE SCALE GENOMIC DNA]</scope>
    <source>
        <strain evidence="1 2">IAM M-71</strain>
    </source>
</reference>
<gene>
    <name evidence="1" type="ORF">NIES2119_15010</name>
</gene>
<accession>A0A1U7IIX2</accession>
<evidence type="ECO:0000313" key="2">
    <source>
        <dbReference type="Proteomes" id="UP000185860"/>
    </source>
</evidence>
<dbReference type="OrthoDB" id="424745at2"/>
<proteinExistence type="predicted"/>
<name>A0A1U7IIX2_9CYAN</name>
<protein>
    <submittedName>
        <fullName evidence="1">Uncharacterized protein</fullName>
    </submittedName>
</protein>
<dbReference type="EMBL" id="MRCE01000013">
    <property type="protein sequence ID" value="OKH37125.1"/>
    <property type="molecule type" value="Genomic_DNA"/>
</dbReference>
<dbReference type="STRING" id="454136.NIES2119_15010"/>